<dbReference type="RefSeq" id="WP_048898933.1">
    <property type="nucleotide sequence ID" value="NZ_AP024853.1"/>
</dbReference>
<organism evidence="1 2">
    <name type="scientific">Photobacterium swingsii</name>
    <dbReference type="NCBI Taxonomy" id="680026"/>
    <lineage>
        <taxon>Bacteria</taxon>
        <taxon>Pseudomonadati</taxon>
        <taxon>Pseudomonadota</taxon>
        <taxon>Gammaproteobacteria</taxon>
        <taxon>Vibrionales</taxon>
        <taxon>Vibrionaceae</taxon>
        <taxon>Photobacterium</taxon>
    </lineage>
</organism>
<gene>
    <name evidence="1" type="ORF">C9I94_10710</name>
</gene>
<accession>A0A2T3P789</accession>
<comment type="caution">
    <text evidence="1">The sequence shown here is derived from an EMBL/GenBank/DDBJ whole genome shotgun (WGS) entry which is preliminary data.</text>
</comment>
<protein>
    <submittedName>
        <fullName evidence="1">Uncharacterized protein</fullName>
    </submittedName>
</protein>
<evidence type="ECO:0000313" key="1">
    <source>
        <dbReference type="EMBL" id="PSW24499.1"/>
    </source>
</evidence>
<dbReference type="EMBL" id="PYLZ01000005">
    <property type="protein sequence ID" value="PSW24499.1"/>
    <property type="molecule type" value="Genomic_DNA"/>
</dbReference>
<dbReference type="Proteomes" id="UP000240481">
    <property type="component" value="Unassembled WGS sequence"/>
</dbReference>
<sequence length="220" mass="22579">MGKGAGKVEETEYQKAIGKRAGAEWNRYQDVFVPVENEYIRQSKNMNSKETYKGVEGDVNLNARSANDAVTAQVEKSMNAAGINPNSGKATGTINNISTTNMGNQDQVAGQGQHSATERYIGNQQNVVAMGQGQKTTATAGLQDIARASGRKATDSAIREANAVSIPAVAAGVGASALAGTSAGREGLSNVGKNIKAGLSESGGVPIGATNQGGYGTRMA</sequence>
<proteinExistence type="predicted"/>
<dbReference type="AlphaFoldDB" id="A0A2T3P789"/>
<evidence type="ECO:0000313" key="2">
    <source>
        <dbReference type="Proteomes" id="UP000240481"/>
    </source>
</evidence>
<name>A0A2T3P789_9GAMM</name>
<keyword evidence="2" id="KW-1185">Reference proteome</keyword>
<reference evidence="1 2" key="1">
    <citation type="submission" date="2018-01" db="EMBL/GenBank/DDBJ databases">
        <title>Whole genome sequencing of Histamine producing bacteria.</title>
        <authorList>
            <person name="Butler K."/>
        </authorList>
    </citation>
    <scope>NUCLEOTIDE SEQUENCE [LARGE SCALE GENOMIC DNA]</scope>
    <source>
        <strain evidence="1 2">DSM 24669</strain>
    </source>
</reference>